<dbReference type="OrthoDB" id="9770965at2"/>
<evidence type="ECO:0000256" key="5">
    <source>
        <dbReference type="SAM" id="Phobius"/>
    </source>
</evidence>
<organism evidence="7 8">
    <name type="scientific">Paenibacillus yonginensis</name>
    <dbReference type="NCBI Taxonomy" id="1462996"/>
    <lineage>
        <taxon>Bacteria</taxon>
        <taxon>Bacillati</taxon>
        <taxon>Bacillota</taxon>
        <taxon>Bacilli</taxon>
        <taxon>Bacillales</taxon>
        <taxon>Paenibacillaceae</taxon>
        <taxon>Paenibacillus</taxon>
    </lineage>
</organism>
<dbReference type="AlphaFoldDB" id="A0A1B1MZF1"/>
<dbReference type="RefSeq" id="WP_068695321.1">
    <property type="nucleotide sequence ID" value="NZ_CP014167.1"/>
</dbReference>
<evidence type="ECO:0000259" key="6">
    <source>
        <dbReference type="PROSITE" id="PS51635"/>
    </source>
</evidence>
<sequence>MNAQKRNSPTRAVVLGGGGVTGIAWEAGVLAGLLESGVDLHRADVIIGTSAGAFVGAALASGYDMNKLFTAQSETNTAEIPVAASKELMQAWYKAFAMGGSDPRKVGAEFGLIAKNNPSPVSPEQRRAVVESRLVTRKWPANLKVTAIDADTGQLHTFDHQSGVSLLDAVSASGAVPGIWPLVSIGDRFWTDGGMVSTTNSRLAEGYERIVILSPMPNGYGSIPGAAEDAASLRTSANVYLITPDERSVVAIGPNPYDAARRSVTAIAGRAQGRSIAEAVLTMW</sequence>
<keyword evidence="2 4" id="KW-0442">Lipid degradation</keyword>
<dbReference type="InterPro" id="IPR050301">
    <property type="entry name" value="NTE"/>
</dbReference>
<evidence type="ECO:0000256" key="1">
    <source>
        <dbReference type="ARBA" id="ARBA00022801"/>
    </source>
</evidence>
<dbReference type="Pfam" id="PF01734">
    <property type="entry name" value="Patatin"/>
    <property type="match status" value="1"/>
</dbReference>
<dbReference type="InterPro" id="IPR016035">
    <property type="entry name" value="Acyl_Trfase/lysoPLipase"/>
</dbReference>
<dbReference type="PROSITE" id="PS51635">
    <property type="entry name" value="PNPLA"/>
    <property type="match status" value="1"/>
</dbReference>
<dbReference type="Gene3D" id="3.40.1090.10">
    <property type="entry name" value="Cytosolic phospholipase A2 catalytic domain"/>
    <property type="match status" value="2"/>
</dbReference>
<dbReference type="GO" id="GO:0016042">
    <property type="term" value="P:lipid catabolic process"/>
    <property type="evidence" value="ECO:0007669"/>
    <property type="project" value="UniProtKB-UniRule"/>
</dbReference>
<feature type="transmembrane region" description="Helical" evidence="5">
    <location>
        <begin position="12"/>
        <end position="33"/>
    </location>
</feature>
<comment type="caution">
    <text evidence="4">Lacks conserved residue(s) required for the propagation of feature annotation.</text>
</comment>
<evidence type="ECO:0000313" key="8">
    <source>
        <dbReference type="Proteomes" id="UP000092573"/>
    </source>
</evidence>
<dbReference type="STRING" id="1462996.AWM70_08105"/>
<name>A0A1B1MZF1_9BACL</name>
<accession>A0A1B1MZF1</accession>
<dbReference type="InterPro" id="IPR002641">
    <property type="entry name" value="PNPLA_dom"/>
</dbReference>
<keyword evidence="8" id="KW-1185">Reference proteome</keyword>
<feature type="short sequence motif" description="GXSXG" evidence="4">
    <location>
        <begin position="48"/>
        <end position="52"/>
    </location>
</feature>
<feature type="active site" description="Proton acceptor" evidence="4">
    <location>
        <position position="192"/>
    </location>
</feature>
<dbReference type="SUPFAM" id="SSF52151">
    <property type="entry name" value="FabD/lysophospholipase-like"/>
    <property type="match status" value="1"/>
</dbReference>
<dbReference type="KEGG" id="pyg:AWM70_08105"/>
<feature type="domain" description="PNPLA" evidence="6">
    <location>
        <begin position="14"/>
        <end position="205"/>
    </location>
</feature>
<feature type="transmembrane region" description="Helical" evidence="5">
    <location>
        <begin position="45"/>
        <end position="63"/>
    </location>
</feature>
<protein>
    <submittedName>
        <fullName evidence="7">Patatin</fullName>
    </submittedName>
</protein>
<reference evidence="7 8" key="1">
    <citation type="submission" date="2016-01" db="EMBL/GenBank/DDBJ databases">
        <title>Complete Genome Sequence of Paenibacillus yonginensis DCY84, a novel Plant Growth-Promoting Bacteria with Elicitation of Induced Systemic Resistance.</title>
        <authorList>
            <person name="Kim Y.J."/>
            <person name="Yang D.C."/>
            <person name="Sukweenadhi J."/>
        </authorList>
    </citation>
    <scope>NUCLEOTIDE SEQUENCE [LARGE SCALE GENOMIC DNA]</scope>
    <source>
        <strain evidence="7 8">DCY84</strain>
    </source>
</reference>
<proteinExistence type="predicted"/>
<dbReference type="Proteomes" id="UP000092573">
    <property type="component" value="Chromosome"/>
</dbReference>
<keyword evidence="5" id="KW-0812">Transmembrane</keyword>
<dbReference type="GO" id="GO:0016787">
    <property type="term" value="F:hydrolase activity"/>
    <property type="evidence" value="ECO:0007669"/>
    <property type="project" value="UniProtKB-UniRule"/>
</dbReference>
<dbReference type="EMBL" id="CP014167">
    <property type="protein sequence ID" value="ANS74551.1"/>
    <property type="molecule type" value="Genomic_DNA"/>
</dbReference>
<evidence type="ECO:0000256" key="4">
    <source>
        <dbReference type="PROSITE-ProRule" id="PRU01161"/>
    </source>
</evidence>
<dbReference type="PANTHER" id="PTHR14226">
    <property type="entry name" value="NEUROPATHY TARGET ESTERASE/SWISS CHEESE D.MELANOGASTER"/>
    <property type="match status" value="1"/>
</dbReference>
<keyword evidence="3 4" id="KW-0443">Lipid metabolism</keyword>
<evidence type="ECO:0000313" key="7">
    <source>
        <dbReference type="EMBL" id="ANS74551.1"/>
    </source>
</evidence>
<feature type="active site" description="Nucleophile" evidence="4">
    <location>
        <position position="50"/>
    </location>
</feature>
<keyword evidence="1 4" id="KW-0378">Hydrolase</keyword>
<dbReference type="PANTHER" id="PTHR14226:SF57">
    <property type="entry name" value="BLR7027 PROTEIN"/>
    <property type="match status" value="1"/>
</dbReference>
<keyword evidence="5" id="KW-1133">Transmembrane helix</keyword>
<keyword evidence="5" id="KW-0472">Membrane</keyword>
<gene>
    <name evidence="7" type="ORF">AWM70_08105</name>
</gene>
<feature type="short sequence motif" description="DGA/G" evidence="4">
    <location>
        <begin position="192"/>
        <end position="194"/>
    </location>
</feature>
<evidence type="ECO:0000256" key="3">
    <source>
        <dbReference type="ARBA" id="ARBA00023098"/>
    </source>
</evidence>
<evidence type="ECO:0000256" key="2">
    <source>
        <dbReference type="ARBA" id="ARBA00022963"/>
    </source>
</evidence>